<evidence type="ECO:0000256" key="5">
    <source>
        <dbReference type="ARBA" id="ARBA00022692"/>
    </source>
</evidence>
<evidence type="ECO:0000256" key="2">
    <source>
        <dbReference type="ARBA" id="ARBA00006236"/>
    </source>
</evidence>
<name>A0A857J6T3_9BURK</name>
<dbReference type="PROSITE" id="PS50850">
    <property type="entry name" value="MFS"/>
    <property type="match status" value="1"/>
</dbReference>
<dbReference type="CDD" id="cd17320">
    <property type="entry name" value="MFS_MdfA_MDR_like"/>
    <property type="match status" value="1"/>
</dbReference>
<dbReference type="AlphaFoldDB" id="A0A857J6T3"/>
<evidence type="ECO:0000256" key="4">
    <source>
        <dbReference type="ARBA" id="ARBA00022475"/>
    </source>
</evidence>
<feature type="transmembrane region" description="Helical" evidence="8">
    <location>
        <begin position="228"/>
        <end position="251"/>
    </location>
</feature>
<dbReference type="InterPro" id="IPR020846">
    <property type="entry name" value="MFS_dom"/>
</dbReference>
<dbReference type="GO" id="GO:0042910">
    <property type="term" value="F:xenobiotic transmembrane transporter activity"/>
    <property type="evidence" value="ECO:0007669"/>
    <property type="project" value="InterPro"/>
</dbReference>
<keyword evidence="11" id="KW-1185">Reference proteome</keyword>
<evidence type="ECO:0000313" key="11">
    <source>
        <dbReference type="Proteomes" id="UP000464787"/>
    </source>
</evidence>
<feature type="transmembrane region" description="Helical" evidence="8">
    <location>
        <begin position="92"/>
        <end position="110"/>
    </location>
</feature>
<dbReference type="NCBIfam" id="TIGR00710">
    <property type="entry name" value="efflux_Bcr_CflA"/>
    <property type="match status" value="1"/>
</dbReference>
<feature type="transmembrane region" description="Helical" evidence="8">
    <location>
        <begin position="149"/>
        <end position="167"/>
    </location>
</feature>
<dbReference type="GO" id="GO:0005886">
    <property type="term" value="C:plasma membrane"/>
    <property type="evidence" value="ECO:0007669"/>
    <property type="project" value="UniProtKB-SubCell"/>
</dbReference>
<dbReference type="FunFam" id="1.20.1720.10:FF:000005">
    <property type="entry name" value="Bcr/CflA family efflux transporter"/>
    <property type="match status" value="1"/>
</dbReference>
<dbReference type="PANTHER" id="PTHR23502">
    <property type="entry name" value="MAJOR FACILITATOR SUPERFAMILY"/>
    <property type="match status" value="1"/>
</dbReference>
<feature type="transmembrane region" description="Helical" evidence="8">
    <location>
        <begin position="63"/>
        <end position="80"/>
    </location>
</feature>
<gene>
    <name evidence="10" type="ORF">GT347_11130</name>
</gene>
<comment type="caution">
    <text evidence="8">Lacks conserved residue(s) required for the propagation of feature annotation.</text>
</comment>
<accession>A0A857J6T3</accession>
<feature type="transmembrane region" description="Helical" evidence="8">
    <location>
        <begin position="263"/>
        <end position="281"/>
    </location>
</feature>
<dbReference type="GO" id="GO:1990961">
    <property type="term" value="P:xenobiotic detoxification by transmembrane export across the plasma membrane"/>
    <property type="evidence" value="ECO:0007669"/>
    <property type="project" value="InterPro"/>
</dbReference>
<feature type="domain" description="Major facilitator superfamily (MFS) profile" evidence="9">
    <location>
        <begin position="25"/>
        <end position="408"/>
    </location>
</feature>
<dbReference type="InterPro" id="IPR011701">
    <property type="entry name" value="MFS"/>
</dbReference>
<dbReference type="Pfam" id="PF07690">
    <property type="entry name" value="MFS_1"/>
    <property type="match status" value="1"/>
</dbReference>
<feature type="transmembrane region" description="Helical" evidence="8">
    <location>
        <begin position="293"/>
        <end position="317"/>
    </location>
</feature>
<dbReference type="InterPro" id="IPR004812">
    <property type="entry name" value="Efflux_drug-R_Bcr/CmlA"/>
</dbReference>
<feature type="transmembrane region" description="Helical" evidence="8">
    <location>
        <begin position="179"/>
        <end position="198"/>
    </location>
</feature>
<dbReference type="Proteomes" id="UP000464787">
    <property type="component" value="Chromosome"/>
</dbReference>
<evidence type="ECO:0000256" key="7">
    <source>
        <dbReference type="ARBA" id="ARBA00023136"/>
    </source>
</evidence>
<keyword evidence="8" id="KW-0997">Cell inner membrane</keyword>
<protein>
    <recommendedName>
        <fullName evidence="8">Bcr/CflA family efflux transporter</fullName>
    </recommendedName>
</protein>
<dbReference type="InterPro" id="IPR036259">
    <property type="entry name" value="MFS_trans_sf"/>
</dbReference>
<keyword evidence="5 8" id="KW-0812">Transmembrane</keyword>
<proteinExistence type="inferred from homology"/>
<evidence type="ECO:0000256" key="8">
    <source>
        <dbReference type="RuleBase" id="RU365088"/>
    </source>
</evidence>
<dbReference type="RefSeq" id="WP_160552015.1">
    <property type="nucleotide sequence ID" value="NZ_CP047650.1"/>
</dbReference>
<organism evidence="10 11">
    <name type="scientific">Xylophilus rhododendri</name>
    <dbReference type="NCBI Taxonomy" id="2697032"/>
    <lineage>
        <taxon>Bacteria</taxon>
        <taxon>Pseudomonadati</taxon>
        <taxon>Pseudomonadota</taxon>
        <taxon>Betaproteobacteria</taxon>
        <taxon>Burkholderiales</taxon>
        <taxon>Xylophilus</taxon>
    </lineage>
</organism>
<dbReference type="KEGG" id="xyk:GT347_11130"/>
<keyword evidence="7 8" id="KW-0472">Membrane</keyword>
<dbReference type="SUPFAM" id="SSF103473">
    <property type="entry name" value="MFS general substrate transporter"/>
    <property type="match status" value="1"/>
</dbReference>
<dbReference type="EMBL" id="CP047650">
    <property type="protein sequence ID" value="QHI98498.1"/>
    <property type="molecule type" value="Genomic_DNA"/>
</dbReference>
<dbReference type="PANTHER" id="PTHR23502:SF132">
    <property type="entry name" value="POLYAMINE TRANSPORTER 2-RELATED"/>
    <property type="match status" value="1"/>
</dbReference>
<keyword evidence="3 8" id="KW-0813">Transport</keyword>
<feature type="transmembrane region" description="Helical" evidence="8">
    <location>
        <begin position="385"/>
        <end position="404"/>
    </location>
</feature>
<keyword evidence="6 8" id="KW-1133">Transmembrane helix</keyword>
<feature type="transmembrane region" description="Helical" evidence="8">
    <location>
        <begin position="20"/>
        <end position="43"/>
    </location>
</feature>
<evidence type="ECO:0000259" key="9">
    <source>
        <dbReference type="PROSITE" id="PS50850"/>
    </source>
</evidence>
<comment type="similarity">
    <text evidence="2 8">Belongs to the major facilitator superfamily. Bcr/CmlA family.</text>
</comment>
<keyword evidence="4" id="KW-1003">Cell membrane</keyword>
<dbReference type="GO" id="GO:0015385">
    <property type="term" value="F:sodium:proton antiporter activity"/>
    <property type="evidence" value="ECO:0007669"/>
    <property type="project" value="TreeGrafter"/>
</dbReference>
<evidence type="ECO:0000256" key="6">
    <source>
        <dbReference type="ARBA" id="ARBA00022989"/>
    </source>
</evidence>
<sequence>MNPPQRSPAAPSTGGGHTPVTTLGTVLILSALMSFGSISTDIYLPALPTIARELHGQHGSVELTLSAFLVGFSLGQLVWGPISDRVGRRLPIALGLLLFMLGSVGCALAGSITQMLVWRAVQAAGACVGPVLARAMVRDLYGRERSAQMLSQLILIMGIAPLIGPMLGAQILEYASWRWIFWFLLLMGALMLAALRTLPETLSPAMRSQEPMRRVLAIYLDLIRDPRLLGYALVGGFFYGGVYAYIVATPFIYIDYYHVSPQAYGWLFGVNIVGLMAANWLNGRLMPRLGSHALYRAATCAMAVIGLLAGFTGAAGLGGLAGVALSCFLFVSMNGFIVANSVAGALAAFPHRAGAASSLVGAIHFGSGVLSAGLVGLTADGTPRPLAVILCCAGLGCFLVSQLVEHRLRRLASAA</sequence>
<evidence type="ECO:0000256" key="3">
    <source>
        <dbReference type="ARBA" id="ARBA00022448"/>
    </source>
</evidence>
<feature type="transmembrane region" description="Helical" evidence="8">
    <location>
        <begin position="323"/>
        <end position="347"/>
    </location>
</feature>
<feature type="transmembrane region" description="Helical" evidence="8">
    <location>
        <begin position="359"/>
        <end position="379"/>
    </location>
</feature>
<dbReference type="Gene3D" id="1.20.1720.10">
    <property type="entry name" value="Multidrug resistance protein D"/>
    <property type="match status" value="1"/>
</dbReference>
<reference evidence="10 11" key="1">
    <citation type="submission" date="2020-01" db="EMBL/GenBank/DDBJ databases">
        <title>Genome sequencing of strain KACC 21265.</title>
        <authorList>
            <person name="Heo J."/>
            <person name="Kim S.-J."/>
            <person name="Kim J.-S."/>
            <person name="Hong S.-B."/>
            <person name="Kwon S.-W."/>
        </authorList>
    </citation>
    <scope>NUCLEOTIDE SEQUENCE [LARGE SCALE GENOMIC DNA]</scope>
    <source>
        <strain evidence="10 11">KACC 21265</strain>
    </source>
</reference>
<evidence type="ECO:0000256" key="1">
    <source>
        <dbReference type="ARBA" id="ARBA00004651"/>
    </source>
</evidence>
<comment type="subcellular location">
    <subcellularLocation>
        <location evidence="8">Cell inner membrane</location>
        <topology evidence="8">Multi-pass membrane protein</topology>
    </subcellularLocation>
    <subcellularLocation>
        <location evidence="1">Cell membrane</location>
        <topology evidence="1">Multi-pass membrane protein</topology>
    </subcellularLocation>
</comment>
<evidence type="ECO:0000313" key="10">
    <source>
        <dbReference type="EMBL" id="QHI98498.1"/>
    </source>
</evidence>